<dbReference type="AlphaFoldDB" id="A0A645FX41"/>
<name>A0A645FX41_9ZZZZ</name>
<proteinExistence type="predicted"/>
<sequence length="111" mass="12970">MHHDRRQNVVEIMRYTPGQLANRFELLRLAQLFLQSFPICHISVHSPIASELAGRVEYRHAAGFQDHQTAIPMPVGVLKCRGRLSLRKDFLEDHTDSLRLRFRHEIERCPS</sequence>
<comment type="caution">
    <text evidence="1">The sequence shown here is derived from an EMBL/GenBank/DDBJ whole genome shotgun (WGS) entry which is preliminary data.</text>
</comment>
<protein>
    <submittedName>
        <fullName evidence="1">Uncharacterized protein</fullName>
    </submittedName>
</protein>
<organism evidence="1">
    <name type="scientific">bioreactor metagenome</name>
    <dbReference type="NCBI Taxonomy" id="1076179"/>
    <lineage>
        <taxon>unclassified sequences</taxon>
        <taxon>metagenomes</taxon>
        <taxon>ecological metagenomes</taxon>
    </lineage>
</organism>
<accession>A0A645FX41</accession>
<dbReference type="EMBL" id="VSSQ01065462">
    <property type="protein sequence ID" value="MPN18179.1"/>
    <property type="molecule type" value="Genomic_DNA"/>
</dbReference>
<gene>
    <name evidence="1" type="ORF">SDC9_165537</name>
</gene>
<evidence type="ECO:0000313" key="1">
    <source>
        <dbReference type="EMBL" id="MPN18179.1"/>
    </source>
</evidence>
<reference evidence="1" key="1">
    <citation type="submission" date="2019-08" db="EMBL/GenBank/DDBJ databases">
        <authorList>
            <person name="Kucharzyk K."/>
            <person name="Murdoch R.W."/>
            <person name="Higgins S."/>
            <person name="Loffler F."/>
        </authorList>
    </citation>
    <scope>NUCLEOTIDE SEQUENCE</scope>
</reference>